<evidence type="ECO:0000256" key="5">
    <source>
        <dbReference type="ARBA" id="ARBA00023136"/>
    </source>
</evidence>
<dbReference type="EMBL" id="CP054856">
    <property type="protein sequence ID" value="QVM84428.1"/>
    <property type="molecule type" value="Genomic_DNA"/>
</dbReference>
<keyword evidence="3 7" id="KW-0812">Transmembrane</keyword>
<dbReference type="PANTHER" id="PTHR30213">
    <property type="entry name" value="INNER MEMBRANE PROTEIN YHJD"/>
    <property type="match status" value="1"/>
</dbReference>
<keyword evidence="2" id="KW-1003">Cell membrane</keyword>
<feature type="transmembrane region" description="Helical" evidence="7">
    <location>
        <begin position="63"/>
        <end position="85"/>
    </location>
</feature>
<evidence type="ECO:0000256" key="2">
    <source>
        <dbReference type="ARBA" id="ARBA00022475"/>
    </source>
</evidence>
<organism evidence="8 9">
    <name type="scientific">Novosphingobium decolorationis</name>
    <dbReference type="NCBI Taxonomy" id="2698673"/>
    <lineage>
        <taxon>Bacteria</taxon>
        <taxon>Pseudomonadati</taxon>
        <taxon>Pseudomonadota</taxon>
        <taxon>Alphaproteobacteria</taxon>
        <taxon>Sphingomonadales</taxon>
        <taxon>Sphingomonadaceae</taxon>
        <taxon>Novosphingobium</taxon>
    </lineage>
</organism>
<dbReference type="PANTHER" id="PTHR30213:SF0">
    <property type="entry name" value="UPF0761 MEMBRANE PROTEIN YIHY"/>
    <property type="match status" value="1"/>
</dbReference>
<reference evidence="8 9" key="1">
    <citation type="journal article" date="2021" name="Int. J. Syst. Evol. Microbiol.">
        <title>Novosphingobium decolorationis sp. nov., an aniline blue-decolourizing bacterium isolated from East Pacific sediment.</title>
        <authorList>
            <person name="Chen X."/>
            <person name="Dong B."/>
            <person name="Chen T."/>
            <person name="Ren N."/>
            <person name="Wang J."/>
            <person name="Xu Y."/>
            <person name="Yang J."/>
            <person name="Zhu S."/>
            <person name="Chen J."/>
        </authorList>
    </citation>
    <scope>NUCLEOTIDE SEQUENCE [LARGE SCALE GENOMIC DNA]</scope>
    <source>
        <strain evidence="8 9">502str22</strain>
    </source>
</reference>
<evidence type="ECO:0000256" key="7">
    <source>
        <dbReference type="SAM" id="Phobius"/>
    </source>
</evidence>
<feature type="transmembrane region" description="Helical" evidence="7">
    <location>
        <begin position="165"/>
        <end position="191"/>
    </location>
</feature>
<gene>
    <name evidence="8" type="ORF">HT578_12665</name>
</gene>
<proteinExistence type="predicted"/>
<sequence>METDPPTHHGRPRADRPKAGQAADPGLAETLRQRAGPGTRTFAIASRVLTGAWNDGFIHAGNLAYMTLLALFPFFICLAAIFSVLGEAGRLDASIDTVLLAMPPRVSEVLAPVARDVVAARHGWLLWVGGLFGLWTATSLIETIRDILYRAYGSPKRRAYWHYRLYSTGLIFGSVLLLLVSLSSQVLISAIQEIVAILFPRLDGVLDRILVTRSVSALTLFGSIYGLIYLLTPGRYQAREYPKWPGAALVTGWWLLVAWALPRVLRNFFVYDLTYGSLAGVMIALFFFWLVGLGMVVGAELNAALAESPEDRDRGDSGARTDGARDNETREDNE</sequence>
<comment type="subcellular location">
    <subcellularLocation>
        <location evidence="1">Cell membrane</location>
        <topology evidence="1">Multi-pass membrane protein</topology>
    </subcellularLocation>
</comment>
<evidence type="ECO:0000256" key="1">
    <source>
        <dbReference type="ARBA" id="ARBA00004651"/>
    </source>
</evidence>
<dbReference type="Pfam" id="PF03631">
    <property type="entry name" value="Virul_fac_BrkB"/>
    <property type="match status" value="1"/>
</dbReference>
<dbReference type="Proteomes" id="UP000677126">
    <property type="component" value="Chromosome"/>
</dbReference>
<evidence type="ECO:0000256" key="4">
    <source>
        <dbReference type="ARBA" id="ARBA00022989"/>
    </source>
</evidence>
<dbReference type="InterPro" id="IPR017039">
    <property type="entry name" value="Virul_fac_BrkB"/>
</dbReference>
<evidence type="ECO:0000313" key="8">
    <source>
        <dbReference type="EMBL" id="QVM84428.1"/>
    </source>
</evidence>
<keyword evidence="4 7" id="KW-1133">Transmembrane helix</keyword>
<keyword evidence="5 7" id="KW-0472">Membrane</keyword>
<name>A0ABX8E691_9SPHN</name>
<feature type="compositionally biased region" description="Basic and acidic residues" evidence="6">
    <location>
        <begin position="309"/>
        <end position="334"/>
    </location>
</feature>
<feature type="region of interest" description="Disordered" evidence="6">
    <location>
        <begin position="1"/>
        <end position="24"/>
    </location>
</feature>
<feature type="transmembrane region" description="Helical" evidence="7">
    <location>
        <begin position="244"/>
        <end position="261"/>
    </location>
</feature>
<evidence type="ECO:0000256" key="6">
    <source>
        <dbReference type="SAM" id="MobiDB-lite"/>
    </source>
</evidence>
<accession>A0ABX8E691</accession>
<protein>
    <submittedName>
        <fullName evidence="8">YihY/virulence factor BrkB family protein</fullName>
    </submittedName>
</protein>
<evidence type="ECO:0000313" key="9">
    <source>
        <dbReference type="Proteomes" id="UP000677126"/>
    </source>
</evidence>
<keyword evidence="9" id="KW-1185">Reference proteome</keyword>
<evidence type="ECO:0000256" key="3">
    <source>
        <dbReference type="ARBA" id="ARBA00022692"/>
    </source>
</evidence>
<feature type="region of interest" description="Disordered" evidence="6">
    <location>
        <begin position="306"/>
        <end position="334"/>
    </location>
</feature>
<feature type="transmembrane region" description="Helical" evidence="7">
    <location>
        <begin position="273"/>
        <end position="297"/>
    </location>
</feature>
<feature type="transmembrane region" description="Helical" evidence="7">
    <location>
        <begin position="124"/>
        <end position="144"/>
    </location>
</feature>
<dbReference type="RefSeq" id="WP_213499879.1">
    <property type="nucleotide sequence ID" value="NZ_CP054856.1"/>
</dbReference>
<feature type="transmembrane region" description="Helical" evidence="7">
    <location>
        <begin position="211"/>
        <end position="232"/>
    </location>
</feature>
<dbReference type="PIRSF" id="PIRSF035875">
    <property type="entry name" value="RNase_BN"/>
    <property type="match status" value="1"/>
</dbReference>